<dbReference type="GO" id="GO:0045869">
    <property type="term" value="P:negative regulation of single stranded viral RNA replication via double stranded DNA intermediate"/>
    <property type="evidence" value="ECO:0007669"/>
    <property type="project" value="TreeGrafter"/>
</dbReference>
<proteinExistence type="inferred from homology"/>
<dbReference type="GO" id="GO:0070383">
    <property type="term" value="P:DNA cytosine deamination"/>
    <property type="evidence" value="ECO:0007669"/>
    <property type="project" value="UniProtKB-UniRule"/>
</dbReference>
<reference evidence="22" key="1">
    <citation type="submission" date="2025-08" db="UniProtKB">
        <authorList>
            <consortium name="RefSeq"/>
        </authorList>
    </citation>
    <scope>IDENTIFICATION</scope>
</reference>
<dbReference type="AlphaFoldDB" id="A0A3Q0DNJ5"/>
<keyword evidence="7 18" id="KW-0597">Phosphoprotein</keyword>
<evidence type="ECO:0000313" key="22">
    <source>
        <dbReference type="RefSeq" id="XP_021564012.1"/>
    </source>
</evidence>
<evidence type="ECO:0000256" key="1">
    <source>
        <dbReference type="ARBA" id="ARBA00001947"/>
    </source>
</evidence>
<keyword evidence="21" id="KW-1185">Reference proteome</keyword>
<dbReference type="PROSITE" id="PS00903">
    <property type="entry name" value="CYT_DCMP_DEAMINASES_1"/>
    <property type="match status" value="2"/>
</dbReference>
<feature type="domain" description="CMP/dCMP-type deaminase" evidence="20">
    <location>
        <begin position="30"/>
        <end position="144"/>
    </location>
</feature>
<dbReference type="GeneID" id="103250989"/>
<evidence type="ECO:0000256" key="8">
    <source>
        <dbReference type="ARBA" id="ARBA00022588"/>
    </source>
</evidence>
<dbReference type="SUPFAM" id="SSF53927">
    <property type="entry name" value="Cytidine deaminase-like"/>
    <property type="match status" value="2"/>
</dbReference>
<keyword evidence="15 18" id="KW-0539">Nucleus</keyword>
<evidence type="ECO:0000256" key="5">
    <source>
        <dbReference type="ARBA" id="ARBA00020239"/>
    </source>
</evidence>
<evidence type="ECO:0000256" key="16">
    <source>
        <dbReference type="ARBA" id="ARBA00032972"/>
    </source>
</evidence>
<evidence type="ECO:0000256" key="13">
    <source>
        <dbReference type="ARBA" id="ARBA00022859"/>
    </source>
</evidence>
<evidence type="ECO:0000256" key="6">
    <source>
        <dbReference type="ARBA" id="ARBA00022490"/>
    </source>
</evidence>
<keyword evidence="8 18" id="KW-0399">Innate immunity</keyword>
<dbReference type="InterPro" id="IPR050610">
    <property type="entry name" value="APOBEC_Cyt_Deaminase"/>
</dbReference>
<feature type="domain" description="CMP/dCMP-type deaminase" evidence="20">
    <location>
        <begin position="245"/>
        <end position="359"/>
    </location>
</feature>
<dbReference type="GO" id="GO:0016554">
    <property type="term" value="P:cytidine to uridine editing"/>
    <property type="evidence" value="ECO:0007669"/>
    <property type="project" value="TreeGrafter"/>
</dbReference>
<dbReference type="GO" id="GO:0008270">
    <property type="term" value="F:zinc ion binding"/>
    <property type="evidence" value="ECO:0007669"/>
    <property type="project" value="UniProtKB-UniRule"/>
</dbReference>
<gene>
    <name evidence="22" type="primary">LOC103250989</name>
</gene>
<dbReference type="RefSeq" id="XP_021564012.1">
    <property type="nucleotide sequence ID" value="XM_021708337.1"/>
</dbReference>
<evidence type="ECO:0000256" key="11">
    <source>
        <dbReference type="ARBA" id="ARBA00022801"/>
    </source>
</evidence>
<keyword evidence="12 18" id="KW-0862">Zinc</keyword>
<keyword evidence="14 18" id="KW-0051">Antiviral defense</keyword>
<dbReference type="Gene3D" id="3.40.140.10">
    <property type="entry name" value="Cytidine Deaminase, domain 2"/>
    <property type="match status" value="2"/>
</dbReference>
<comment type="catalytic activity">
    <reaction evidence="17">
        <text>a 2'-deoxycytidine in single-stranded DNA + H2O + H(+) = a 2'-deoxyuridine in single-stranded DNA + NH4(+)</text>
        <dbReference type="Rhea" id="RHEA:50948"/>
        <dbReference type="Rhea" id="RHEA-COMP:12846"/>
        <dbReference type="Rhea" id="RHEA-COMP:12847"/>
        <dbReference type="ChEBI" id="CHEBI:15377"/>
        <dbReference type="ChEBI" id="CHEBI:15378"/>
        <dbReference type="ChEBI" id="CHEBI:28938"/>
        <dbReference type="ChEBI" id="CHEBI:85452"/>
        <dbReference type="ChEBI" id="CHEBI:133902"/>
        <dbReference type="EC" id="3.5.4.38"/>
    </reaction>
</comment>
<dbReference type="GO" id="GO:0045087">
    <property type="term" value="P:innate immune response"/>
    <property type="evidence" value="ECO:0007669"/>
    <property type="project" value="UniProtKB-UniRule"/>
</dbReference>
<evidence type="ECO:0000256" key="17">
    <source>
        <dbReference type="ARBA" id="ARBA00049114"/>
    </source>
</evidence>
<keyword evidence="13 18" id="KW-0391">Immunity</keyword>
<comment type="cofactor">
    <cofactor evidence="1 18">
        <name>Zn(2+)</name>
        <dbReference type="ChEBI" id="CHEBI:29105"/>
    </cofactor>
</comment>
<dbReference type="PANTHER" id="PTHR13857:SF20">
    <property type="entry name" value="DNA DC-DU-EDITING ENZYME APOBEC-3G"/>
    <property type="match status" value="1"/>
</dbReference>
<evidence type="ECO:0000256" key="7">
    <source>
        <dbReference type="ARBA" id="ARBA00022553"/>
    </source>
</evidence>
<evidence type="ECO:0000256" key="10">
    <source>
        <dbReference type="ARBA" id="ARBA00022737"/>
    </source>
</evidence>
<evidence type="ECO:0000256" key="9">
    <source>
        <dbReference type="ARBA" id="ARBA00022723"/>
    </source>
</evidence>
<keyword evidence="9 18" id="KW-0479">Metal-binding</keyword>
<dbReference type="Proteomes" id="UP000189704">
    <property type="component" value="Unplaced"/>
</dbReference>
<evidence type="ECO:0000256" key="3">
    <source>
        <dbReference type="ARBA" id="ARBA00004201"/>
    </source>
</evidence>
<dbReference type="GO" id="GO:0004126">
    <property type="term" value="F:cytidine deaminase activity"/>
    <property type="evidence" value="ECO:0007669"/>
    <property type="project" value="UniProtKB-UniRule"/>
</dbReference>
<comment type="similarity">
    <text evidence="4 18">Belongs to the cytidine and deoxycytidylate deaminase family.</text>
</comment>
<dbReference type="Pfam" id="PF18782">
    <property type="entry name" value="NAD2"/>
    <property type="match status" value="2"/>
</dbReference>
<dbReference type="CDD" id="cd01283">
    <property type="entry name" value="cytidine_deaminase"/>
    <property type="match status" value="2"/>
</dbReference>
<dbReference type="InterPro" id="IPR016192">
    <property type="entry name" value="APOBEC/CMP_deaminase_Zn-bd"/>
</dbReference>
<comment type="function">
    <text evidence="18">DNA deaminase (cytidine deaminase) which acts as an inhibitor of retrovirus replication and retrotransposon mobility. After the penetration of retroviral nucleocapsids into target cells of infection and the initiation of reverse transcription, it can induce the conversion of cytosine to uracil in the minus-sense single-strand viral DNA, leading to G-to-A hypermutations in the subsequent plus-strand viral DNA. The resultant detrimental levels of mutations in the proviral genome, along with a deamination-independent mechanism that works prior to the proviral integration, together exert efficient antiretroviral effects in infected target cells. Selectively targets single-stranded DNA and does not deaminate double-stranded DNA or single- or double-stranded RNA.</text>
</comment>
<keyword evidence="6 18" id="KW-0963">Cytoplasm</keyword>
<accession>A0A3Q0DNJ5</accession>
<dbReference type="GO" id="GO:0000932">
    <property type="term" value="C:P-body"/>
    <property type="evidence" value="ECO:0007669"/>
    <property type="project" value="UniProtKB-SubCell"/>
</dbReference>
<evidence type="ECO:0000256" key="18">
    <source>
        <dbReference type="RuleBase" id="RU367054"/>
    </source>
</evidence>
<dbReference type="InterPro" id="IPR016193">
    <property type="entry name" value="Cytidine_deaminase-like"/>
</dbReference>
<feature type="region of interest" description="Disordered" evidence="19">
    <location>
        <begin position="419"/>
        <end position="453"/>
    </location>
</feature>
<evidence type="ECO:0000256" key="15">
    <source>
        <dbReference type="ARBA" id="ARBA00023242"/>
    </source>
</evidence>
<evidence type="ECO:0000313" key="21">
    <source>
        <dbReference type="Proteomes" id="UP000189704"/>
    </source>
</evidence>
<dbReference type="KEGG" id="csyr:103250989"/>
<sequence>MEDNPEPRPRQQMDQDTFIFNFNNDPSVRGRHQTFLCYEVEHLDDDTWVPQDKYLGFLHNQPQSRSNAYCAYHAELCFLELVSSWQLDPAQRYRVTCFISWSPCSSCAQEVAAFLKKNRHVTLRILAARIYDYYQGYEDGLRTLQGVGVDITVMTSAEFGHCWNTFVDHQGSPFQPWEGLDQHSQVIWQRMQDILQVIPAKYLMEKVKYTVTVDILFKGRVPGPRYLMDQNTFTRNFINNLSVSGRRQTLLCYEVERLGGDIWVPLDQLRGFLLSQARDVLNYYQGRHAEPCFLDLVSSWQLDPAQHYRVTWFISWSPCTSCAQAVAAFLRENRHVTLRILAARIYDYHQGYEEGLRTLQRTGAHIDIMTFKEFGHCWNTFVNHKGSPFKSWTGLDQHSQALRKRLQDILHTMASSLWDQSEPKKPIPSQEVTLPESIPPSHGNRFRLVKRPS</sequence>
<evidence type="ECO:0000256" key="4">
    <source>
        <dbReference type="ARBA" id="ARBA00006576"/>
    </source>
</evidence>
<dbReference type="FunFam" id="3.40.140.10:FF:000029">
    <property type="entry name" value="DNA dC-&gt;dU-editing enzyme APOBEC-3G"/>
    <property type="match status" value="2"/>
</dbReference>
<dbReference type="GO" id="GO:1990904">
    <property type="term" value="C:ribonucleoprotein complex"/>
    <property type="evidence" value="ECO:0007669"/>
    <property type="project" value="UniProtKB-UniRule"/>
</dbReference>
<dbReference type="GO" id="GO:0051607">
    <property type="term" value="P:defense response to virus"/>
    <property type="evidence" value="ECO:0007669"/>
    <property type="project" value="UniProtKB-UniRule"/>
</dbReference>
<dbReference type="PANTHER" id="PTHR13857">
    <property type="entry name" value="MRNA EDITING ENZYME"/>
    <property type="match status" value="1"/>
</dbReference>
<evidence type="ECO:0000259" key="20">
    <source>
        <dbReference type="PROSITE" id="PS51747"/>
    </source>
</evidence>
<dbReference type="GO" id="GO:0005634">
    <property type="term" value="C:nucleus"/>
    <property type="evidence" value="ECO:0007669"/>
    <property type="project" value="UniProtKB-SubCell"/>
</dbReference>
<evidence type="ECO:0000256" key="2">
    <source>
        <dbReference type="ARBA" id="ARBA00004123"/>
    </source>
</evidence>
<evidence type="ECO:0000256" key="14">
    <source>
        <dbReference type="ARBA" id="ARBA00023118"/>
    </source>
</evidence>
<comment type="domain">
    <text evidence="18">The CMP/dCMP deaminase domain 1 mediates RNA binding, RNA-dependent oligomerization and virion incorporation whereas the CMP/dCMP deaminase domain 2 confers deoxycytidine deaminase activity and substrate sequence specificity.</text>
</comment>
<keyword evidence="10 18" id="KW-0677">Repeat</keyword>
<dbReference type="GO" id="GO:0003723">
    <property type="term" value="F:RNA binding"/>
    <property type="evidence" value="ECO:0007669"/>
    <property type="project" value="TreeGrafter"/>
</dbReference>
<keyword evidence="11 18" id="KW-0378">Hydrolase</keyword>
<evidence type="ECO:0000256" key="19">
    <source>
        <dbReference type="SAM" id="MobiDB-lite"/>
    </source>
</evidence>
<dbReference type="OrthoDB" id="9445293at2759"/>
<organism evidence="21 22">
    <name type="scientific">Carlito syrichta</name>
    <name type="common">Philippine tarsier</name>
    <name type="synonym">Tarsius syrichta</name>
    <dbReference type="NCBI Taxonomy" id="1868482"/>
    <lineage>
        <taxon>Eukaryota</taxon>
        <taxon>Metazoa</taxon>
        <taxon>Chordata</taxon>
        <taxon>Craniata</taxon>
        <taxon>Vertebrata</taxon>
        <taxon>Euteleostomi</taxon>
        <taxon>Mammalia</taxon>
        <taxon>Eutheria</taxon>
        <taxon>Euarchontoglires</taxon>
        <taxon>Primates</taxon>
        <taxon>Haplorrhini</taxon>
        <taxon>Tarsiiformes</taxon>
        <taxon>Tarsiidae</taxon>
        <taxon>Carlito</taxon>
    </lineage>
</organism>
<feature type="compositionally biased region" description="Basic residues" evidence="19">
    <location>
        <begin position="444"/>
        <end position="453"/>
    </location>
</feature>
<dbReference type="GO" id="GO:0010526">
    <property type="term" value="P:transposable element silencing"/>
    <property type="evidence" value="ECO:0007669"/>
    <property type="project" value="UniProtKB-UniRule"/>
</dbReference>
<dbReference type="EC" id="3.5.4.-" evidence="18"/>
<protein>
    <recommendedName>
        <fullName evidence="5 18">DNA dC-&gt;dU-editing enzyme APOBEC-3G</fullName>
        <ecNumber evidence="18">3.5.4.-</ecNumber>
    </recommendedName>
    <alternativeName>
        <fullName evidence="16 18">Deoxycytidine deaminase</fullName>
    </alternativeName>
</protein>
<comment type="subunit">
    <text evidence="18">Homodimer.</text>
</comment>
<dbReference type="PROSITE" id="PS51747">
    <property type="entry name" value="CYT_DCMP_DEAMINASES_2"/>
    <property type="match status" value="2"/>
</dbReference>
<name>A0A3Q0DNJ5_CARSF</name>
<dbReference type="InterPro" id="IPR002125">
    <property type="entry name" value="CMP_dCMP_dom"/>
</dbReference>
<comment type="subcellular location">
    <subcellularLocation>
        <location evidence="3 18">Cytoplasm</location>
        <location evidence="3 18">P-body</location>
    </subcellularLocation>
    <subcellularLocation>
        <location evidence="18">Cytoplasm</location>
    </subcellularLocation>
    <subcellularLocation>
        <location evidence="2 18">Nucleus</location>
    </subcellularLocation>
    <text evidence="18">Mainly cytoplasmic, small amount are found in the nucleus.</text>
</comment>
<evidence type="ECO:0000256" key="12">
    <source>
        <dbReference type="ARBA" id="ARBA00022833"/>
    </source>
</evidence>
<dbReference type="STRING" id="1868482.ENSTSYP00000017529"/>